<gene>
    <name evidence="2" type="ORF">EOD41_01935</name>
</gene>
<feature type="transmembrane region" description="Helical" evidence="1">
    <location>
        <begin position="90"/>
        <end position="109"/>
    </location>
</feature>
<comment type="caution">
    <text evidence="2">The sequence shown here is derived from an EMBL/GenBank/DDBJ whole genome shotgun (WGS) entry which is preliminary data.</text>
</comment>
<evidence type="ECO:0000313" key="2">
    <source>
        <dbReference type="EMBL" id="RVU02724.1"/>
    </source>
</evidence>
<protein>
    <recommendedName>
        <fullName evidence="4">DoxX family membrane protein</fullName>
    </recommendedName>
</protein>
<feature type="transmembrane region" description="Helical" evidence="1">
    <location>
        <begin position="129"/>
        <end position="147"/>
    </location>
</feature>
<dbReference type="RefSeq" id="WP_127703091.1">
    <property type="nucleotide sequence ID" value="NZ_SACK01000001.1"/>
</dbReference>
<evidence type="ECO:0000313" key="3">
    <source>
        <dbReference type="Proteomes" id="UP000282759"/>
    </source>
</evidence>
<evidence type="ECO:0000256" key="1">
    <source>
        <dbReference type="SAM" id="Phobius"/>
    </source>
</evidence>
<accession>A0A437MYH9</accession>
<proteinExistence type="predicted"/>
<keyword evidence="1" id="KW-0472">Membrane</keyword>
<name>A0A437MYH9_9SPHI</name>
<evidence type="ECO:0008006" key="4">
    <source>
        <dbReference type="Google" id="ProtNLM"/>
    </source>
</evidence>
<dbReference type="PANTHER" id="PTHR36974:SF1">
    <property type="entry name" value="DOXX FAMILY MEMBRANE PROTEIN"/>
    <property type="match status" value="1"/>
</dbReference>
<dbReference type="Proteomes" id="UP000282759">
    <property type="component" value="Unassembled WGS sequence"/>
</dbReference>
<feature type="transmembrane region" description="Helical" evidence="1">
    <location>
        <begin position="66"/>
        <end position="84"/>
    </location>
</feature>
<feature type="transmembrane region" description="Helical" evidence="1">
    <location>
        <begin position="34"/>
        <end position="54"/>
    </location>
</feature>
<reference evidence="2 3" key="1">
    <citation type="submission" date="2019-01" db="EMBL/GenBank/DDBJ databases">
        <authorList>
            <person name="Chen W.-M."/>
        </authorList>
    </citation>
    <scope>NUCLEOTIDE SEQUENCE [LARGE SCALE GENOMIC DNA]</scope>
    <source>
        <strain evidence="2 3">YBJ-36</strain>
    </source>
</reference>
<keyword evidence="1" id="KW-1133">Transmembrane helix</keyword>
<keyword evidence="1" id="KW-0812">Transmembrane</keyword>
<dbReference type="OrthoDB" id="673526at2"/>
<dbReference type="PANTHER" id="PTHR36974">
    <property type="entry name" value="MEMBRANE PROTEIN-RELATED"/>
    <property type="match status" value="1"/>
</dbReference>
<organism evidence="2 3">
    <name type="scientific">Mucilaginibacter limnophilus</name>
    <dbReference type="NCBI Taxonomy" id="1932778"/>
    <lineage>
        <taxon>Bacteria</taxon>
        <taxon>Pseudomonadati</taxon>
        <taxon>Bacteroidota</taxon>
        <taxon>Sphingobacteriia</taxon>
        <taxon>Sphingobacteriales</taxon>
        <taxon>Sphingobacteriaceae</taxon>
        <taxon>Mucilaginibacter</taxon>
    </lineage>
</organism>
<sequence length="148" mass="16460">MKPLIVLITAFLLGLAAMWLFGWGGGYKLAMRIGMSGMLLFTAMGHFAFTKGMMMMLPNIVPYKKALVYITGFIEIVAAIGLLAPGYEKITGWALIVFFILILPANIYAAVKNVNYQTGTYNGAGRNYLWFRVPLQVLFIAWTHISIN</sequence>
<dbReference type="AlphaFoldDB" id="A0A437MYH9"/>
<keyword evidence="3" id="KW-1185">Reference proteome</keyword>
<dbReference type="EMBL" id="SACK01000001">
    <property type="protein sequence ID" value="RVU02724.1"/>
    <property type="molecule type" value="Genomic_DNA"/>
</dbReference>